<name>A0A1U9QLA4_STRNV</name>
<dbReference type="SUPFAM" id="SSF49899">
    <property type="entry name" value="Concanavalin A-like lectins/glucanases"/>
    <property type="match status" value="1"/>
</dbReference>
<proteinExistence type="predicted"/>
<dbReference type="InterPro" id="IPR009784">
    <property type="entry name" value="DUF1349"/>
</dbReference>
<evidence type="ECO:0000313" key="1">
    <source>
        <dbReference type="EMBL" id="AQU65058.1"/>
    </source>
</evidence>
<dbReference type="PANTHER" id="PTHR35332">
    <property type="entry name" value="REGULATION OF ENOLASE PROTEIN 1"/>
    <property type="match status" value="1"/>
</dbReference>
<dbReference type="KEGG" id="snw:BBN63_01055"/>
<dbReference type="OrthoDB" id="9808724at2"/>
<protein>
    <recommendedName>
        <fullName evidence="3">Regulation of enolase 1</fullName>
    </recommendedName>
</protein>
<dbReference type="Pfam" id="PF07081">
    <property type="entry name" value="DUF1349"/>
    <property type="match status" value="1"/>
</dbReference>
<evidence type="ECO:0000313" key="2">
    <source>
        <dbReference type="Proteomes" id="UP000189677"/>
    </source>
</evidence>
<dbReference type="InterPro" id="IPR013320">
    <property type="entry name" value="ConA-like_dom_sf"/>
</dbReference>
<dbReference type="RefSeq" id="WP_078073540.1">
    <property type="nucleotide sequence ID" value="NZ_CP018047.1"/>
</dbReference>
<dbReference type="PANTHER" id="PTHR35332:SF2">
    <property type="entry name" value="REGULATION OF ENOLASE PROTEIN 1"/>
    <property type="match status" value="1"/>
</dbReference>
<evidence type="ECO:0008006" key="3">
    <source>
        <dbReference type="Google" id="ProtNLM"/>
    </source>
</evidence>
<reference evidence="1 2" key="1">
    <citation type="submission" date="2016-11" db="EMBL/GenBank/DDBJ databases">
        <title>Complete genome sequence of Streptomyces niveus SCSIO 3406.</title>
        <authorList>
            <person name="Zhu Q."/>
            <person name="Cheng W."/>
            <person name="Song Y."/>
            <person name="Li Q."/>
            <person name="Ju J."/>
        </authorList>
    </citation>
    <scope>NUCLEOTIDE SEQUENCE [LARGE SCALE GENOMIC DNA]</scope>
    <source>
        <strain evidence="1 2">SCSIO 3406</strain>
    </source>
</reference>
<accession>A0A1U9QLA4</accession>
<dbReference type="Gene3D" id="2.60.120.200">
    <property type="match status" value="1"/>
</dbReference>
<dbReference type="AlphaFoldDB" id="A0A1U9QLA4"/>
<keyword evidence="2" id="KW-1185">Reference proteome</keyword>
<gene>
    <name evidence="1" type="ORF">BBN63_01055</name>
</gene>
<dbReference type="Proteomes" id="UP000189677">
    <property type="component" value="Chromosome"/>
</dbReference>
<dbReference type="EMBL" id="CP018047">
    <property type="protein sequence ID" value="AQU65058.1"/>
    <property type="molecule type" value="Genomic_DNA"/>
</dbReference>
<sequence length="208" mass="22628">MSTHQQLAAVPFELASSEGSNWEIDSDAATVRTTAHPHSDIFVDPAEGVTANAQTLLNAATLLGSPPAGDFQFSARVSVGFSSTFDAGVLLLWIDERHWAKLCFEYSPQGRPMVVSVVNRGVADDANAFTVDGESVWLRVSRVGHTTAYHASTDGTTWQMIRYFALEDPDRRALIGFEAQSPTGEGCAVTFDEVRFTQNRLTDIRDGS</sequence>
<organism evidence="1 2">
    <name type="scientific">Streptomyces niveus</name>
    <name type="common">Streptomyces spheroides</name>
    <dbReference type="NCBI Taxonomy" id="193462"/>
    <lineage>
        <taxon>Bacteria</taxon>
        <taxon>Bacillati</taxon>
        <taxon>Actinomycetota</taxon>
        <taxon>Actinomycetes</taxon>
        <taxon>Kitasatosporales</taxon>
        <taxon>Streptomycetaceae</taxon>
        <taxon>Streptomyces</taxon>
    </lineage>
</organism>